<reference evidence="1 2" key="1">
    <citation type="journal article" date="2019" name="Int. J. Syst. Evol. Microbiol.">
        <title>Undibacterium piscinae sp. nov., isolated from Korean shiner intestine.</title>
        <authorList>
            <person name="Lee S.Y."/>
            <person name="Kang W."/>
            <person name="Kim P.S."/>
            <person name="Kim H.S."/>
            <person name="Sung H."/>
            <person name="Shin N.R."/>
            <person name="Whon T.W."/>
            <person name="Yun J.H."/>
            <person name="Lee J.Y."/>
            <person name="Lee J.Y."/>
            <person name="Jung M.J."/>
            <person name="Jeong Y.S."/>
            <person name="Tak E.J."/>
            <person name="Han J.E."/>
            <person name="Hyun D.W."/>
            <person name="Kang M.S."/>
            <person name="Lee K.E."/>
            <person name="Lee B.H."/>
            <person name="Bae J.W."/>
        </authorList>
    </citation>
    <scope>NUCLEOTIDE SEQUENCE [LARGE SCALE GENOMIC DNA]</scope>
    <source>
        <strain evidence="1 2">S11R28</strain>
    </source>
</reference>
<organism evidence="1 2">
    <name type="scientific">Undibacterium piscinae</name>
    <dbReference type="NCBI Taxonomy" id="2495591"/>
    <lineage>
        <taxon>Bacteria</taxon>
        <taxon>Pseudomonadati</taxon>
        <taxon>Pseudomonadota</taxon>
        <taxon>Betaproteobacteria</taxon>
        <taxon>Burkholderiales</taxon>
        <taxon>Oxalobacteraceae</taxon>
        <taxon>Undibacterium</taxon>
    </lineage>
</organism>
<protein>
    <submittedName>
        <fullName evidence="1">Mitomycin resistance protein</fullName>
    </submittedName>
</protein>
<proteinExistence type="predicted"/>
<keyword evidence="2" id="KW-1185">Reference proteome</keyword>
<dbReference type="EMBL" id="CP051152">
    <property type="protein sequence ID" value="QJQ04548.1"/>
    <property type="molecule type" value="Genomic_DNA"/>
</dbReference>
<dbReference type="InterPro" id="IPR021725">
    <property type="entry name" value="Cdd1"/>
</dbReference>
<sequence length="115" mass="13076">MKPELPRCQITRLQQLPNIGKAAAADLHLIGIEHPSQLIGQDPYRMYEDLCKISGQRHDPCVYDVFIAAVRYMEGGPALPWWAHTRERKAHLHSEATIKAPAQVKYAPEIQSHQK</sequence>
<evidence type="ECO:0000313" key="1">
    <source>
        <dbReference type="EMBL" id="QJQ04548.1"/>
    </source>
</evidence>
<dbReference type="Pfam" id="PF11731">
    <property type="entry name" value="Cdd1"/>
    <property type="match status" value="1"/>
</dbReference>
<name>A0A6M4A0P4_9BURK</name>
<dbReference type="OrthoDB" id="7173324at2"/>
<accession>A0A6M4A0P4</accession>
<dbReference type="Proteomes" id="UP000274350">
    <property type="component" value="Chromosome"/>
</dbReference>
<gene>
    <name evidence="1" type="ORF">EJG51_000325</name>
</gene>
<dbReference type="KEGG" id="upi:EJG51_000325"/>
<dbReference type="Gene3D" id="1.10.150.20">
    <property type="entry name" value="5' to 3' exonuclease, C-terminal subdomain"/>
    <property type="match status" value="1"/>
</dbReference>
<evidence type="ECO:0000313" key="2">
    <source>
        <dbReference type="Proteomes" id="UP000274350"/>
    </source>
</evidence>
<dbReference type="AlphaFoldDB" id="A0A6M4A0P4"/>